<evidence type="ECO:0000313" key="4">
    <source>
        <dbReference type="EMBL" id="SFW64178.1"/>
    </source>
</evidence>
<sequence>MRIFLLCLLMAVNSAFAQEVDQSEQATPEFPDSAFLKLKEVYSKSIEEKDHVTTGVSLQKMGNICYYLGNYPQALEYHLKADKIFREQKRKDLLAGNLNDMGILYYYNRQISIARKQYDEALLIYKQLGDGEGLAMTYGKIGHLYEKSTKYDSAFTYQRKALSQYSSLARKKGMAKIYENIGSIYEDLANFDSAYYYYSHAYDLYEQEHERVASIEVLNNLGDIFRKTGRYSEALLRTRQALLLAEKINDLYEKGAAYRDLGKTYALMQQKDSAYLYSELSRKATIDIYSLENNRQTAFLSVLFDINKKDAEITGLEHTRNIHIIVTIATIVVLILLLILGRVVLSRQRLMHATQQELMQTALENKGLQEDKLRQELEIKGKELASNTLHMIQKNQLLEELKGKLEVMAKDDKRDQKKQIQQVLQQINVSFNHDEYWNEFRDVFEQIHQDFFVNLRKKKEDLSHNDVRLAALIKLNMNSKDMATLLAISQDSLRVSRYRLRKKLGLDEGESLSAFIHSL</sequence>
<name>A0A1K1QW61_9BACT</name>
<dbReference type="InterPro" id="IPR019734">
    <property type="entry name" value="TPR_rpt"/>
</dbReference>
<evidence type="ECO:0000256" key="2">
    <source>
        <dbReference type="SAM" id="Phobius"/>
    </source>
</evidence>
<organism evidence="4 5">
    <name type="scientific">Chitinophaga sancti</name>
    <dbReference type="NCBI Taxonomy" id="1004"/>
    <lineage>
        <taxon>Bacteria</taxon>
        <taxon>Pseudomonadati</taxon>
        <taxon>Bacteroidota</taxon>
        <taxon>Chitinophagia</taxon>
        <taxon>Chitinophagales</taxon>
        <taxon>Chitinophagaceae</taxon>
        <taxon>Chitinophaga</taxon>
    </lineage>
</organism>
<dbReference type="Pfam" id="PF13424">
    <property type="entry name" value="TPR_12"/>
    <property type="match status" value="2"/>
</dbReference>
<proteinExistence type="predicted"/>
<dbReference type="AlphaFoldDB" id="A0A1K1QW61"/>
<feature type="transmembrane region" description="Helical" evidence="2">
    <location>
        <begin position="322"/>
        <end position="345"/>
    </location>
</feature>
<accession>A0A1K1QW61</accession>
<feature type="chain" id="PRO_5012430685" evidence="3">
    <location>
        <begin position="18"/>
        <end position="519"/>
    </location>
</feature>
<dbReference type="STRING" id="1004.SAMN05661012_03150"/>
<evidence type="ECO:0000313" key="5">
    <source>
        <dbReference type="Proteomes" id="UP000183788"/>
    </source>
</evidence>
<dbReference type="PROSITE" id="PS50005">
    <property type="entry name" value="TPR"/>
    <property type="match status" value="2"/>
</dbReference>
<feature type="signal peptide" evidence="3">
    <location>
        <begin position="1"/>
        <end position="17"/>
    </location>
</feature>
<gene>
    <name evidence="4" type="ORF">SAMN05661012_03150</name>
</gene>
<protein>
    <submittedName>
        <fullName evidence="4">Tetratricopeptide repeat-containing protein</fullName>
    </submittedName>
</protein>
<dbReference type="InterPro" id="IPR016032">
    <property type="entry name" value="Sig_transdc_resp-reg_C-effctor"/>
</dbReference>
<dbReference type="SUPFAM" id="SSF46894">
    <property type="entry name" value="C-terminal effector domain of the bipartite response regulators"/>
    <property type="match status" value="1"/>
</dbReference>
<reference evidence="4 5" key="1">
    <citation type="submission" date="2016-11" db="EMBL/GenBank/DDBJ databases">
        <authorList>
            <person name="Jaros S."/>
            <person name="Januszkiewicz K."/>
            <person name="Wedrychowicz H."/>
        </authorList>
    </citation>
    <scope>NUCLEOTIDE SEQUENCE [LARGE SCALE GENOMIC DNA]</scope>
    <source>
        <strain evidence="4 5">DSM 784</strain>
    </source>
</reference>
<dbReference type="Gene3D" id="1.25.40.10">
    <property type="entry name" value="Tetratricopeptide repeat domain"/>
    <property type="match status" value="2"/>
</dbReference>
<dbReference type="EMBL" id="FPIZ01000009">
    <property type="protein sequence ID" value="SFW64178.1"/>
    <property type="molecule type" value="Genomic_DNA"/>
</dbReference>
<dbReference type="InterPro" id="IPR011990">
    <property type="entry name" value="TPR-like_helical_dom_sf"/>
</dbReference>
<keyword evidence="2" id="KW-0812">Transmembrane</keyword>
<dbReference type="GO" id="GO:0006355">
    <property type="term" value="P:regulation of DNA-templated transcription"/>
    <property type="evidence" value="ECO:0007669"/>
    <property type="project" value="InterPro"/>
</dbReference>
<evidence type="ECO:0000256" key="1">
    <source>
        <dbReference type="PROSITE-ProRule" id="PRU00339"/>
    </source>
</evidence>
<keyword evidence="3" id="KW-0732">Signal</keyword>
<dbReference type="SUPFAM" id="SSF48452">
    <property type="entry name" value="TPR-like"/>
    <property type="match status" value="1"/>
</dbReference>
<keyword evidence="2" id="KW-1133">Transmembrane helix</keyword>
<keyword evidence="1" id="KW-0802">TPR repeat</keyword>
<dbReference type="OrthoDB" id="1523128at2"/>
<dbReference type="PANTHER" id="PTHR10098">
    <property type="entry name" value="RAPSYN-RELATED"/>
    <property type="match status" value="1"/>
</dbReference>
<feature type="repeat" description="TPR" evidence="1">
    <location>
        <begin position="175"/>
        <end position="208"/>
    </location>
</feature>
<dbReference type="Proteomes" id="UP000183788">
    <property type="component" value="Unassembled WGS sequence"/>
</dbReference>
<feature type="repeat" description="TPR" evidence="1">
    <location>
        <begin position="215"/>
        <end position="248"/>
    </location>
</feature>
<keyword evidence="2" id="KW-0472">Membrane</keyword>
<dbReference type="GO" id="GO:0003677">
    <property type="term" value="F:DNA binding"/>
    <property type="evidence" value="ECO:0007669"/>
    <property type="project" value="InterPro"/>
</dbReference>
<evidence type="ECO:0000256" key="3">
    <source>
        <dbReference type="SAM" id="SignalP"/>
    </source>
</evidence>
<dbReference type="SMART" id="SM00028">
    <property type="entry name" value="TPR"/>
    <property type="match status" value="5"/>
</dbReference>